<dbReference type="EMBL" id="CAJVQA010000399">
    <property type="protein sequence ID" value="CAG8472797.1"/>
    <property type="molecule type" value="Genomic_DNA"/>
</dbReference>
<evidence type="ECO:0000256" key="1">
    <source>
        <dbReference type="SAM" id="Coils"/>
    </source>
</evidence>
<dbReference type="AlphaFoldDB" id="A0A9N8Z4V2"/>
<accession>A0A9N8Z4V2</accession>
<feature type="coiled-coil region" evidence="1">
    <location>
        <begin position="39"/>
        <end position="66"/>
    </location>
</feature>
<evidence type="ECO:0000313" key="3">
    <source>
        <dbReference type="Proteomes" id="UP000789759"/>
    </source>
</evidence>
<proteinExistence type="predicted"/>
<name>A0A9N8Z4V2_9GLOM</name>
<evidence type="ECO:0000313" key="2">
    <source>
        <dbReference type="EMBL" id="CAG8472797.1"/>
    </source>
</evidence>
<keyword evidence="3" id="KW-1185">Reference proteome</keyword>
<reference evidence="2" key="1">
    <citation type="submission" date="2021-06" db="EMBL/GenBank/DDBJ databases">
        <authorList>
            <person name="Kallberg Y."/>
            <person name="Tangrot J."/>
            <person name="Rosling A."/>
        </authorList>
    </citation>
    <scope>NUCLEOTIDE SEQUENCE</scope>
    <source>
        <strain evidence="2">FL966</strain>
    </source>
</reference>
<organism evidence="2 3">
    <name type="scientific">Cetraspora pellucida</name>
    <dbReference type="NCBI Taxonomy" id="1433469"/>
    <lineage>
        <taxon>Eukaryota</taxon>
        <taxon>Fungi</taxon>
        <taxon>Fungi incertae sedis</taxon>
        <taxon>Mucoromycota</taxon>
        <taxon>Glomeromycotina</taxon>
        <taxon>Glomeromycetes</taxon>
        <taxon>Diversisporales</taxon>
        <taxon>Gigasporaceae</taxon>
        <taxon>Cetraspora</taxon>
    </lineage>
</organism>
<protein>
    <submittedName>
        <fullName evidence="2">20124_t:CDS:1</fullName>
    </submittedName>
</protein>
<comment type="caution">
    <text evidence="2">The sequence shown here is derived from an EMBL/GenBank/DDBJ whole genome shotgun (WGS) entry which is preliminary data.</text>
</comment>
<sequence>MLMLAAAPFTFGLSLVVVPISNAVIWHLNSQVLKGIENELKLKHEIEKLEQEINDLKEEHMLEMEIATDRVRKKTGRFEKAIVSNNWLQSIPKLPTWIVIILKVMTMELKLIRKLSIPTRPNSWEYLIINNSHQEKFIISEPPFLPKLEQIKNE</sequence>
<dbReference type="Proteomes" id="UP000789759">
    <property type="component" value="Unassembled WGS sequence"/>
</dbReference>
<gene>
    <name evidence="2" type="ORF">CPELLU_LOCUS1154</name>
</gene>
<keyword evidence="1" id="KW-0175">Coiled coil</keyword>